<dbReference type="AlphaFoldDB" id="A0A1H3EHJ1"/>
<keyword evidence="1" id="KW-0812">Transmembrane</keyword>
<keyword evidence="3" id="KW-1185">Reference proteome</keyword>
<keyword evidence="1" id="KW-0472">Membrane</keyword>
<feature type="transmembrane region" description="Helical" evidence="1">
    <location>
        <begin position="6"/>
        <end position="26"/>
    </location>
</feature>
<dbReference type="Proteomes" id="UP000199170">
    <property type="component" value="Unassembled WGS sequence"/>
</dbReference>
<gene>
    <name evidence="2" type="ORF">SAMN04487946_102293</name>
</gene>
<accession>A0A1H3EHJ1</accession>
<dbReference type="STRING" id="660517.SAMN04487946_102293"/>
<dbReference type="InterPro" id="IPR055943">
    <property type="entry name" value="DUF7521"/>
</dbReference>
<evidence type="ECO:0000256" key="1">
    <source>
        <dbReference type="SAM" id="Phobius"/>
    </source>
</evidence>
<proteinExistence type="predicted"/>
<feature type="transmembrane region" description="Helical" evidence="1">
    <location>
        <begin position="70"/>
        <end position="88"/>
    </location>
</feature>
<dbReference type="RefSeq" id="WP_089765796.1">
    <property type="nucleotide sequence ID" value="NZ_FNPB01000002.1"/>
</dbReference>
<feature type="transmembrane region" description="Helical" evidence="1">
    <location>
        <begin position="38"/>
        <end position="58"/>
    </location>
</feature>
<evidence type="ECO:0000313" key="2">
    <source>
        <dbReference type="EMBL" id="SDX78206.1"/>
    </source>
</evidence>
<keyword evidence="1" id="KW-1133">Transmembrane helix</keyword>
<name>A0A1H3EHJ1_9EURY</name>
<sequence length="89" mass="9499">MIPAPITTVIATATAIVGGYVAYLAYRGYRRNDSETMRVLAVGVLFIAVVPFLVSRVLAPVLQFSDAQAILGVTVAHTVGLVAIYRSFD</sequence>
<organism evidence="2 3">
    <name type="scientific">Halobellus clavatus</name>
    <dbReference type="NCBI Taxonomy" id="660517"/>
    <lineage>
        <taxon>Archaea</taxon>
        <taxon>Methanobacteriati</taxon>
        <taxon>Methanobacteriota</taxon>
        <taxon>Stenosarchaea group</taxon>
        <taxon>Halobacteria</taxon>
        <taxon>Halobacteriales</taxon>
        <taxon>Haloferacaceae</taxon>
        <taxon>Halobellus</taxon>
    </lineage>
</organism>
<reference evidence="3" key="1">
    <citation type="submission" date="2016-10" db="EMBL/GenBank/DDBJ databases">
        <authorList>
            <person name="Varghese N."/>
            <person name="Submissions S."/>
        </authorList>
    </citation>
    <scope>NUCLEOTIDE SEQUENCE [LARGE SCALE GENOMIC DNA]</scope>
    <source>
        <strain evidence="3">CGMCC 1.10118</strain>
    </source>
</reference>
<dbReference type="EMBL" id="FNPB01000002">
    <property type="protein sequence ID" value="SDX78206.1"/>
    <property type="molecule type" value="Genomic_DNA"/>
</dbReference>
<protein>
    <submittedName>
        <fullName evidence="2">Uncharacterized protein</fullName>
    </submittedName>
</protein>
<evidence type="ECO:0000313" key="3">
    <source>
        <dbReference type="Proteomes" id="UP000199170"/>
    </source>
</evidence>
<dbReference type="OrthoDB" id="221164at2157"/>
<dbReference type="Pfam" id="PF24365">
    <property type="entry name" value="DUF7521"/>
    <property type="match status" value="1"/>
</dbReference>